<sequence>MIMRSKRNYDEMEYDPNQATPSGSSPKKHTQPAIKAGPRKKARVSDASAAEDATNKGKKNTQSQSWMDIKLPREDEREIPIYDDCNEIRRKIRRLQKTPGFKLNHWLKDIGNINNNSYARFMRYEGETGGASNGTYYAAYVYFEKVRILEGMKKTTTRLANERQHSRTGFSRKLPSRWIWVRDGEPWR</sequence>
<dbReference type="PANTHER" id="PTHR42339:SF1">
    <property type="entry name" value="HISTONE H1"/>
    <property type="match status" value="1"/>
</dbReference>
<dbReference type="EMBL" id="MU155221">
    <property type="protein sequence ID" value="KAF9479049.1"/>
    <property type="molecule type" value="Genomic_DNA"/>
</dbReference>
<evidence type="ECO:0000313" key="3">
    <source>
        <dbReference type="EMBL" id="KAF9479049.1"/>
    </source>
</evidence>
<dbReference type="OrthoDB" id="2592504at2759"/>
<reference evidence="3" key="1">
    <citation type="submission" date="2020-11" db="EMBL/GenBank/DDBJ databases">
        <authorList>
            <consortium name="DOE Joint Genome Institute"/>
            <person name="Ahrendt S."/>
            <person name="Riley R."/>
            <person name="Andreopoulos W."/>
            <person name="Labutti K."/>
            <person name="Pangilinan J."/>
            <person name="Ruiz-Duenas F.J."/>
            <person name="Barrasa J.M."/>
            <person name="Sanchez-Garcia M."/>
            <person name="Camarero S."/>
            <person name="Miyauchi S."/>
            <person name="Serrano A."/>
            <person name="Linde D."/>
            <person name="Babiker R."/>
            <person name="Drula E."/>
            <person name="Ayuso-Fernandez I."/>
            <person name="Pacheco R."/>
            <person name="Padilla G."/>
            <person name="Ferreira P."/>
            <person name="Barriuso J."/>
            <person name="Kellner H."/>
            <person name="Castanera R."/>
            <person name="Alfaro M."/>
            <person name="Ramirez L."/>
            <person name="Pisabarro A.G."/>
            <person name="Kuo A."/>
            <person name="Tritt A."/>
            <person name="Lipzen A."/>
            <person name="He G."/>
            <person name="Yan M."/>
            <person name="Ng V."/>
            <person name="Cullen D."/>
            <person name="Martin F."/>
            <person name="Rosso M.-N."/>
            <person name="Henrissat B."/>
            <person name="Hibbett D."/>
            <person name="Martinez A.T."/>
            <person name="Grigoriev I.V."/>
        </authorList>
    </citation>
    <scope>NUCLEOTIDE SEQUENCE</scope>
    <source>
        <strain evidence="3">CIRM-BRFM 674</strain>
    </source>
</reference>
<feature type="domain" description="DUF7726" evidence="2">
    <location>
        <begin position="80"/>
        <end position="153"/>
    </location>
</feature>
<organism evidence="3 4">
    <name type="scientific">Pholiota conissans</name>
    <dbReference type="NCBI Taxonomy" id="109636"/>
    <lineage>
        <taxon>Eukaryota</taxon>
        <taxon>Fungi</taxon>
        <taxon>Dikarya</taxon>
        <taxon>Basidiomycota</taxon>
        <taxon>Agaricomycotina</taxon>
        <taxon>Agaricomycetes</taxon>
        <taxon>Agaricomycetidae</taxon>
        <taxon>Agaricales</taxon>
        <taxon>Agaricineae</taxon>
        <taxon>Strophariaceae</taxon>
        <taxon>Pholiota</taxon>
    </lineage>
</organism>
<protein>
    <recommendedName>
        <fullName evidence="2">DUF7726 domain-containing protein</fullName>
    </recommendedName>
</protein>
<dbReference type="Pfam" id="PF24852">
    <property type="entry name" value="DUF7726"/>
    <property type="match status" value="1"/>
</dbReference>
<feature type="region of interest" description="Disordered" evidence="1">
    <location>
        <begin position="1"/>
        <end position="69"/>
    </location>
</feature>
<dbReference type="AlphaFoldDB" id="A0A9P6D069"/>
<name>A0A9P6D069_9AGAR</name>
<evidence type="ECO:0000313" key="4">
    <source>
        <dbReference type="Proteomes" id="UP000807469"/>
    </source>
</evidence>
<gene>
    <name evidence="3" type="ORF">BDN70DRAFT_879204</name>
</gene>
<comment type="caution">
    <text evidence="3">The sequence shown here is derived from an EMBL/GenBank/DDBJ whole genome shotgun (WGS) entry which is preliminary data.</text>
</comment>
<keyword evidence="4" id="KW-1185">Reference proteome</keyword>
<dbReference type="InterPro" id="IPR056143">
    <property type="entry name" value="DUF7726"/>
</dbReference>
<accession>A0A9P6D069</accession>
<evidence type="ECO:0000259" key="2">
    <source>
        <dbReference type="Pfam" id="PF24852"/>
    </source>
</evidence>
<dbReference type="Proteomes" id="UP000807469">
    <property type="component" value="Unassembled WGS sequence"/>
</dbReference>
<dbReference type="PANTHER" id="PTHR42339">
    <property type="entry name" value="HISTONE H1"/>
    <property type="match status" value="1"/>
</dbReference>
<proteinExistence type="predicted"/>
<evidence type="ECO:0000256" key="1">
    <source>
        <dbReference type="SAM" id="MobiDB-lite"/>
    </source>
</evidence>